<dbReference type="RefSeq" id="WP_369269221.1">
    <property type="nucleotide sequence ID" value="NZ_CP163432.1"/>
</dbReference>
<reference evidence="1" key="1">
    <citation type="submission" date="2024-07" db="EMBL/GenBank/DDBJ databases">
        <authorList>
            <person name="Yu S.T."/>
        </authorList>
    </citation>
    <scope>NUCLEOTIDE SEQUENCE</scope>
    <source>
        <strain evidence="1">R11</strain>
    </source>
</reference>
<protein>
    <submittedName>
        <fullName evidence="1">Uncharacterized protein</fullName>
    </submittedName>
</protein>
<proteinExistence type="predicted"/>
<organism evidence="1">
    <name type="scientific">Streptomyces sp. R11</name>
    <dbReference type="NCBI Taxonomy" id="3238625"/>
    <lineage>
        <taxon>Bacteria</taxon>
        <taxon>Bacillati</taxon>
        <taxon>Actinomycetota</taxon>
        <taxon>Actinomycetes</taxon>
        <taxon>Kitasatosporales</taxon>
        <taxon>Streptomycetaceae</taxon>
        <taxon>Streptomyces</taxon>
    </lineage>
</organism>
<accession>A0AB39MU70</accession>
<gene>
    <name evidence="1" type="ORF">AB5J55_03485</name>
</gene>
<sequence length="67" mass="7295">MITTRYDEVVTPYASAYLDAAPNVTGIKLQDLCPADLTDHVSISYNDLATRLVLNALDPAQAQRPTC</sequence>
<dbReference type="EMBL" id="CP163432">
    <property type="protein sequence ID" value="XDQ08772.1"/>
    <property type="molecule type" value="Genomic_DNA"/>
</dbReference>
<name>A0AB39MU70_9ACTN</name>
<dbReference type="InterPro" id="IPR029058">
    <property type="entry name" value="AB_hydrolase_fold"/>
</dbReference>
<dbReference type="AlphaFoldDB" id="A0AB39MU70"/>
<evidence type="ECO:0000313" key="1">
    <source>
        <dbReference type="EMBL" id="XDQ08772.1"/>
    </source>
</evidence>
<dbReference type="Gene3D" id="3.40.50.1820">
    <property type="entry name" value="alpha/beta hydrolase"/>
    <property type="match status" value="1"/>
</dbReference>